<evidence type="ECO:0000313" key="5">
    <source>
        <dbReference type="EMBL" id="HIV24825.1"/>
    </source>
</evidence>
<proteinExistence type="inferred from homology"/>
<name>A0A9D1P1L7_9FIRM</name>
<comment type="caution">
    <text evidence="5">The sequence shown here is derived from an EMBL/GenBank/DDBJ whole genome shotgun (WGS) entry which is preliminary data.</text>
</comment>
<sequence>MKKKFPRLPDSELEVMMALWNGHPDMTRLEVETYLNRKKHLALTTVLSMLTRLEKKKFVSVKKDGRTNLYNPLVTREAYQQQESRSVLEKLYGNSLKSFVVSLYQSEGIGREELEEMEAFLREVEKKEE</sequence>
<organism evidence="5 6">
    <name type="scientific">Candidatus Scatomonas pullistercoris</name>
    <dbReference type="NCBI Taxonomy" id="2840920"/>
    <lineage>
        <taxon>Bacteria</taxon>
        <taxon>Bacillati</taxon>
        <taxon>Bacillota</taxon>
        <taxon>Clostridia</taxon>
        <taxon>Lachnospirales</taxon>
        <taxon>Lachnospiraceae</taxon>
        <taxon>Lachnospiraceae incertae sedis</taxon>
        <taxon>Candidatus Scatomonas</taxon>
    </lineage>
</organism>
<gene>
    <name evidence="5" type="ORF">IAB71_03410</name>
</gene>
<dbReference type="InterPro" id="IPR005650">
    <property type="entry name" value="BlaI_family"/>
</dbReference>
<evidence type="ECO:0000256" key="4">
    <source>
        <dbReference type="ARBA" id="ARBA00023163"/>
    </source>
</evidence>
<dbReference type="GO" id="GO:0045892">
    <property type="term" value="P:negative regulation of DNA-templated transcription"/>
    <property type="evidence" value="ECO:0007669"/>
    <property type="project" value="InterPro"/>
</dbReference>
<reference evidence="5" key="1">
    <citation type="submission" date="2020-10" db="EMBL/GenBank/DDBJ databases">
        <authorList>
            <person name="Gilroy R."/>
        </authorList>
    </citation>
    <scope>NUCLEOTIDE SEQUENCE</scope>
    <source>
        <strain evidence="5">CHK188-20938</strain>
    </source>
</reference>
<dbReference type="PIRSF" id="PIRSF019455">
    <property type="entry name" value="CopR_AtkY"/>
    <property type="match status" value="1"/>
</dbReference>
<keyword evidence="4" id="KW-0804">Transcription</keyword>
<dbReference type="Gene3D" id="1.10.10.10">
    <property type="entry name" value="Winged helix-like DNA-binding domain superfamily/Winged helix DNA-binding domain"/>
    <property type="match status" value="1"/>
</dbReference>
<reference evidence="5" key="2">
    <citation type="journal article" date="2021" name="PeerJ">
        <title>Extensive microbial diversity within the chicken gut microbiome revealed by metagenomics and culture.</title>
        <authorList>
            <person name="Gilroy R."/>
            <person name="Ravi A."/>
            <person name="Getino M."/>
            <person name="Pursley I."/>
            <person name="Horton D.L."/>
            <person name="Alikhan N.F."/>
            <person name="Baker D."/>
            <person name="Gharbi K."/>
            <person name="Hall N."/>
            <person name="Watson M."/>
            <person name="Adriaenssens E.M."/>
            <person name="Foster-Nyarko E."/>
            <person name="Jarju S."/>
            <person name="Secka A."/>
            <person name="Antonio M."/>
            <person name="Oren A."/>
            <person name="Chaudhuri R.R."/>
            <person name="La Ragione R."/>
            <person name="Hildebrand F."/>
            <person name="Pallen M.J."/>
        </authorList>
    </citation>
    <scope>NUCLEOTIDE SEQUENCE</scope>
    <source>
        <strain evidence="5">CHK188-20938</strain>
    </source>
</reference>
<dbReference type="Gene3D" id="1.10.4040.10">
    <property type="entry name" value="Penicillinase repressor domain"/>
    <property type="match status" value="1"/>
</dbReference>
<comment type="similarity">
    <text evidence="1">Belongs to the BlaI transcriptional regulatory family.</text>
</comment>
<evidence type="ECO:0000313" key="6">
    <source>
        <dbReference type="Proteomes" id="UP000824169"/>
    </source>
</evidence>
<dbReference type="AlphaFoldDB" id="A0A9D1P1L7"/>
<dbReference type="EMBL" id="DVOO01000011">
    <property type="protein sequence ID" value="HIV24825.1"/>
    <property type="molecule type" value="Genomic_DNA"/>
</dbReference>
<accession>A0A9D1P1L7</accession>
<protein>
    <submittedName>
        <fullName evidence="5">BlaI/MecI/CopY family transcriptional regulator</fullName>
    </submittedName>
</protein>
<dbReference type="Proteomes" id="UP000824169">
    <property type="component" value="Unassembled WGS sequence"/>
</dbReference>
<dbReference type="InterPro" id="IPR036390">
    <property type="entry name" value="WH_DNA-bd_sf"/>
</dbReference>
<dbReference type="InterPro" id="IPR036388">
    <property type="entry name" value="WH-like_DNA-bd_sf"/>
</dbReference>
<evidence type="ECO:0000256" key="2">
    <source>
        <dbReference type="ARBA" id="ARBA00023015"/>
    </source>
</evidence>
<evidence type="ECO:0000256" key="3">
    <source>
        <dbReference type="ARBA" id="ARBA00023125"/>
    </source>
</evidence>
<dbReference type="GO" id="GO:0003677">
    <property type="term" value="F:DNA binding"/>
    <property type="evidence" value="ECO:0007669"/>
    <property type="project" value="UniProtKB-KW"/>
</dbReference>
<keyword evidence="2" id="KW-0805">Transcription regulation</keyword>
<dbReference type="Pfam" id="PF03965">
    <property type="entry name" value="Penicillinase_R"/>
    <property type="match status" value="1"/>
</dbReference>
<evidence type="ECO:0000256" key="1">
    <source>
        <dbReference type="ARBA" id="ARBA00011046"/>
    </source>
</evidence>
<keyword evidence="3" id="KW-0238">DNA-binding</keyword>
<dbReference type="SUPFAM" id="SSF46785">
    <property type="entry name" value="Winged helix' DNA-binding domain"/>
    <property type="match status" value="1"/>
</dbReference>